<gene>
    <name evidence="3" type="ORF">AB835_00480</name>
</gene>
<feature type="transmembrane region" description="Helical" evidence="1">
    <location>
        <begin position="146"/>
        <end position="165"/>
    </location>
</feature>
<feature type="transmembrane region" description="Helical" evidence="1">
    <location>
        <begin position="93"/>
        <end position="112"/>
    </location>
</feature>
<feature type="transmembrane region" description="Helical" evidence="1">
    <location>
        <begin position="206"/>
        <end position="226"/>
    </location>
</feature>
<keyword evidence="1" id="KW-0472">Membrane</keyword>
<feature type="transmembrane region" description="Helical" evidence="1">
    <location>
        <begin position="34"/>
        <end position="54"/>
    </location>
</feature>
<dbReference type="InterPro" id="IPR037185">
    <property type="entry name" value="EmrE-like"/>
</dbReference>
<sequence>MNSRLVVILLMLSSSGWGLTWIPAQYIANMGLSGAHLVFVTSLAISLSLLPWIIKQRKLWLPIWPVIIAIFIFGGFANVAFQSAISQGDVIRVMILFYMLPVWSVLGGSILLKERIDKKRLLALILCILGAFSILEVWTLSLTFSWVDLLSLSAGFSLALNNIAYRFSNQTPIISKVGITLIGSTILTGCFILLMPSQETFPNNAIPLAIVYGIFWLLPLTFGTMWSVARLDVGRSSMIIVMELVVAALSVIVITQAYLQLHEIIGSILAISAALIEGMRKTHSIENAQI</sequence>
<dbReference type="Proteomes" id="UP000242502">
    <property type="component" value="Unassembled WGS sequence"/>
</dbReference>
<comment type="caution">
    <text evidence="3">The sequence shown here is derived from an EMBL/GenBank/DDBJ whole genome shotgun (WGS) entry which is preliminary data.</text>
</comment>
<feature type="transmembrane region" description="Helical" evidence="1">
    <location>
        <begin position="177"/>
        <end position="194"/>
    </location>
</feature>
<dbReference type="Pfam" id="PF00892">
    <property type="entry name" value="EamA"/>
    <property type="match status" value="1"/>
</dbReference>
<feature type="transmembrane region" description="Helical" evidence="1">
    <location>
        <begin position="121"/>
        <end position="140"/>
    </location>
</feature>
<evidence type="ECO:0000313" key="4">
    <source>
        <dbReference type="Proteomes" id="UP000242502"/>
    </source>
</evidence>
<dbReference type="AlphaFoldDB" id="A0A1D2QTW6"/>
<keyword evidence="1" id="KW-1133">Transmembrane helix</keyword>
<dbReference type="STRING" id="62101.AB835_00480"/>
<proteinExistence type="predicted"/>
<dbReference type="EMBL" id="MDLC01000002">
    <property type="protein sequence ID" value="ODS25016.1"/>
    <property type="molecule type" value="Genomic_DNA"/>
</dbReference>
<protein>
    <recommendedName>
        <fullName evidence="2">EamA domain-containing protein</fullName>
    </recommendedName>
</protein>
<dbReference type="InterPro" id="IPR000620">
    <property type="entry name" value="EamA_dom"/>
</dbReference>
<feature type="transmembrane region" description="Helical" evidence="1">
    <location>
        <begin position="238"/>
        <end position="258"/>
    </location>
</feature>
<evidence type="ECO:0000313" key="3">
    <source>
        <dbReference type="EMBL" id="ODS25016.1"/>
    </source>
</evidence>
<accession>A0A1D2QTW6</accession>
<feature type="domain" description="EamA" evidence="2">
    <location>
        <begin position="6"/>
        <end position="134"/>
    </location>
</feature>
<dbReference type="SUPFAM" id="SSF103481">
    <property type="entry name" value="Multidrug resistance efflux transporter EmrE"/>
    <property type="match status" value="1"/>
</dbReference>
<organism evidence="3 4">
    <name type="scientific">Candidatus Endobugula sertula</name>
    <name type="common">Bugula neritina bacterial symbiont</name>
    <dbReference type="NCBI Taxonomy" id="62101"/>
    <lineage>
        <taxon>Bacteria</taxon>
        <taxon>Pseudomonadati</taxon>
        <taxon>Pseudomonadota</taxon>
        <taxon>Gammaproteobacteria</taxon>
        <taxon>Cellvibrionales</taxon>
        <taxon>Cellvibrionaceae</taxon>
        <taxon>Candidatus Endobugula</taxon>
    </lineage>
</organism>
<evidence type="ECO:0000259" key="2">
    <source>
        <dbReference type="Pfam" id="PF00892"/>
    </source>
</evidence>
<name>A0A1D2QTW6_9GAMM</name>
<feature type="transmembrane region" description="Helical" evidence="1">
    <location>
        <begin position="61"/>
        <end position="81"/>
    </location>
</feature>
<dbReference type="GO" id="GO:0016020">
    <property type="term" value="C:membrane"/>
    <property type="evidence" value="ECO:0007669"/>
    <property type="project" value="InterPro"/>
</dbReference>
<reference evidence="3 4" key="1">
    <citation type="journal article" date="2016" name="Appl. Environ. Microbiol.">
        <title>Lack of Overt Genome Reduction in the Bryostatin-Producing Bryozoan Symbiont "Candidatus Endobugula sertula".</title>
        <authorList>
            <person name="Miller I.J."/>
            <person name="Vanee N."/>
            <person name="Fong S.S."/>
            <person name="Lim-Fong G.E."/>
            <person name="Kwan J.C."/>
        </authorList>
    </citation>
    <scope>NUCLEOTIDE SEQUENCE [LARGE SCALE GENOMIC DNA]</scope>
    <source>
        <strain evidence="3">AB1-4</strain>
    </source>
</reference>
<keyword evidence="1" id="KW-0812">Transmembrane</keyword>
<evidence type="ECO:0000256" key="1">
    <source>
        <dbReference type="SAM" id="Phobius"/>
    </source>
</evidence>